<reference evidence="3" key="1">
    <citation type="journal article" date="2022" name="Microorganisms">
        <title>Two New Species of Filamentous Sulfur Bacteria of the Genus Thiothrix, Thiothrix winogradskyi sp. nov. and 'Candidatus Thiothrix sulfatifontis' sp. nov.</title>
        <authorList>
            <person name="Ravin N.V."/>
            <person name="Rossetti S."/>
            <person name="Beletsky A.V."/>
            <person name="Kadnikov V.V."/>
            <person name="Rudenko T.S."/>
            <person name="Smolyakov D.D."/>
            <person name="Moskvitina M.I."/>
            <person name="Gureeva M.V."/>
            <person name="Mardanov A.V."/>
            <person name="Grabovich M.Y."/>
        </authorList>
    </citation>
    <scope>NUCLEOTIDE SEQUENCE</scope>
    <source>
        <strain evidence="3">CT3</strain>
    </source>
</reference>
<dbReference type="Pfam" id="PF21931">
    <property type="entry name" value="ABM-like"/>
    <property type="match status" value="1"/>
</dbReference>
<evidence type="ECO:0008006" key="5">
    <source>
        <dbReference type="Google" id="ProtNLM"/>
    </source>
</evidence>
<gene>
    <name evidence="3" type="ORF">L2Y54_10195</name>
</gene>
<accession>A0ABY3T3G3</accession>
<organism evidence="3 4">
    <name type="scientific">Thiothrix winogradskyi</name>
    <dbReference type="NCBI Taxonomy" id="96472"/>
    <lineage>
        <taxon>Bacteria</taxon>
        <taxon>Pseudomonadati</taxon>
        <taxon>Pseudomonadota</taxon>
        <taxon>Gammaproteobacteria</taxon>
        <taxon>Thiotrichales</taxon>
        <taxon>Thiotrichaceae</taxon>
        <taxon>Thiothrix</taxon>
    </lineage>
</organism>
<evidence type="ECO:0000259" key="1">
    <source>
        <dbReference type="Pfam" id="PF21931"/>
    </source>
</evidence>
<evidence type="ECO:0000259" key="2">
    <source>
        <dbReference type="Pfam" id="PF22087"/>
    </source>
</evidence>
<dbReference type="Pfam" id="PF22087">
    <property type="entry name" value="CT0912-like_C"/>
    <property type="match status" value="1"/>
</dbReference>
<name>A0ABY3T3G3_9GAMM</name>
<dbReference type="InterPro" id="IPR054310">
    <property type="entry name" value="CT0912-like_C"/>
</dbReference>
<keyword evidence="4" id="KW-1185">Reference proteome</keyword>
<feature type="domain" description="CT0912-like N-terminal" evidence="1">
    <location>
        <begin position="51"/>
        <end position="135"/>
    </location>
</feature>
<dbReference type="Proteomes" id="UP001054801">
    <property type="component" value="Chromosome"/>
</dbReference>
<dbReference type="InterPro" id="IPR054123">
    <property type="entry name" value="CT0912-like_N"/>
</dbReference>
<dbReference type="PROSITE" id="PS51257">
    <property type="entry name" value="PROKAR_LIPOPROTEIN"/>
    <property type="match status" value="1"/>
</dbReference>
<feature type="domain" description="CT0912-like C-terminal" evidence="2">
    <location>
        <begin position="181"/>
        <end position="328"/>
    </location>
</feature>
<evidence type="ECO:0000313" key="4">
    <source>
        <dbReference type="Proteomes" id="UP001054801"/>
    </source>
</evidence>
<dbReference type="RefSeq" id="WP_236501773.1">
    <property type="nucleotide sequence ID" value="NZ_CP091244.1"/>
</dbReference>
<dbReference type="EMBL" id="CP091244">
    <property type="protein sequence ID" value="UJS26387.1"/>
    <property type="molecule type" value="Genomic_DNA"/>
</dbReference>
<proteinExistence type="predicted"/>
<evidence type="ECO:0000313" key="3">
    <source>
        <dbReference type="EMBL" id="UJS26387.1"/>
    </source>
</evidence>
<sequence length="331" mass="36191">MERRTFLSFAALFGGGMLVSACGGDGNNTAVTTTTTADTALAATQAKPTGAVTMYYEIRVPNPEKATVLAKIDALIGLMKAKTGYLSLSFKQMTGESTMVKNYPNSMKGALDQGFVGNSKVPNFYSLFVRFDNYDNMLASGVQQWFVDNIQPSLFAYNGATTPPTKTSVVLEHYEGVYVTVAAGDRTAIYTTPEAIETFLKNQSDEVNNLYVTVENHVMINNVYLAEFNTKVRTLLTTAQTTFQPSDDPAGLGLAGAADNTYYRKAVTTEILQNAFYDGNLRSYIMHGVWESMYDHENSHIDTRFQQASGPVGAYVVVGPVEPFYNTIKQG</sequence>
<protein>
    <recommendedName>
        <fullName evidence="5">Lipoprotein</fullName>
    </recommendedName>
</protein>